<dbReference type="OrthoDB" id="9120773at2759"/>
<dbReference type="GO" id="GO:0004623">
    <property type="term" value="F:phospholipase A2 activity"/>
    <property type="evidence" value="ECO:0007669"/>
    <property type="project" value="InterPro"/>
</dbReference>
<accession>A0A226NEZ0</accession>
<evidence type="ECO:0000313" key="4">
    <source>
        <dbReference type="Proteomes" id="UP000198323"/>
    </source>
</evidence>
<evidence type="ECO:0000313" key="3">
    <source>
        <dbReference type="EMBL" id="OXB65869.1"/>
    </source>
</evidence>
<feature type="domain" description="Phospholipase A2-like central" evidence="2">
    <location>
        <begin position="44"/>
        <end position="99"/>
    </location>
</feature>
<comment type="caution">
    <text evidence="3">The sequence shown here is derived from an EMBL/GenBank/DDBJ whole genome shotgun (WGS) entry which is preliminary data.</text>
</comment>
<feature type="region of interest" description="Disordered" evidence="1">
    <location>
        <begin position="1"/>
        <end position="20"/>
    </location>
</feature>
<dbReference type="STRING" id="9009.A0A226NEZ0"/>
<feature type="compositionally biased region" description="Polar residues" evidence="1">
    <location>
        <begin position="1"/>
        <end position="10"/>
    </location>
</feature>
<dbReference type="Pfam" id="PF05826">
    <property type="entry name" value="Phospholip_A2_2"/>
    <property type="match status" value="1"/>
</dbReference>
<dbReference type="Gene3D" id="1.20.90.10">
    <property type="entry name" value="Phospholipase A2 domain"/>
    <property type="match status" value="1"/>
</dbReference>
<gene>
    <name evidence="3" type="ORF">ASZ78_008563</name>
</gene>
<dbReference type="EMBL" id="MCFN01000078">
    <property type="protein sequence ID" value="OXB65869.1"/>
    <property type="molecule type" value="Genomic_DNA"/>
</dbReference>
<name>A0A226NEZ0_CALSU</name>
<sequence>MATMVRQSPYGTAGPAAVGSSECSGAVGGAERCEAVPDRAAGGRRGLGRLCRAYRHLDRCEHRIEPREAKYGLRNGGARTIFHCNCTRRMVRALRRARGRGAAEPPLLTERIAARCFVLEPQPECGAG</sequence>
<dbReference type="SUPFAM" id="SSF48619">
    <property type="entry name" value="Phospholipase A2, PLA2"/>
    <property type="match status" value="1"/>
</dbReference>
<dbReference type="InterPro" id="IPR036444">
    <property type="entry name" value="PLipase_A2_dom_sf"/>
</dbReference>
<proteinExistence type="predicted"/>
<evidence type="ECO:0000259" key="2">
    <source>
        <dbReference type="Pfam" id="PF05826"/>
    </source>
</evidence>
<reference evidence="3 4" key="1">
    <citation type="submission" date="2016-07" db="EMBL/GenBank/DDBJ databases">
        <title>Disparate Historic Effective Population Sizes Predicted by Modern Levels of Genome Diversity for the Scaled Quail (Callipepla squamata) and the Northern Bobwhite (Colinus virginianus): Inferences from First and Second Generation Draft Genome Assemblies for Sympatric New World Quail.</title>
        <authorList>
            <person name="Oldeschulte D.L."/>
            <person name="Halley Y.A."/>
            <person name="Bhattarai E.K."/>
            <person name="Brashear W.A."/>
            <person name="Hill J."/>
            <person name="Metz R.P."/>
            <person name="Johnson C.D."/>
            <person name="Rollins D."/>
            <person name="Peterson M.J."/>
            <person name="Bickhart D.M."/>
            <person name="Decker J.E."/>
            <person name="Seabury C.M."/>
        </authorList>
    </citation>
    <scope>NUCLEOTIDE SEQUENCE [LARGE SCALE GENOMIC DNA]</scope>
    <source>
        <strain evidence="3 4">Texas</strain>
        <tissue evidence="3">Leg muscle</tissue>
    </source>
</reference>
<keyword evidence="4" id="KW-1185">Reference proteome</keyword>
<organism evidence="3 4">
    <name type="scientific">Callipepla squamata</name>
    <name type="common">Scaled quail</name>
    <dbReference type="NCBI Taxonomy" id="9009"/>
    <lineage>
        <taxon>Eukaryota</taxon>
        <taxon>Metazoa</taxon>
        <taxon>Chordata</taxon>
        <taxon>Craniata</taxon>
        <taxon>Vertebrata</taxon>
        <taxon>Euteleostomi</taxon>
        <taxon>Archelosauria</taxon>
        <taxon>Archosauria</taxon>
        <taxon>Dinosauria</taxon>
        <taxon>Saurischia</taxon>
        <taxon>Theropoda</taxon>
        <taxon>Coelurosauria</taxon>
        <taxon>Aves</taxon>
        <taxon>Neognathae</taxon>
        <taxon>Galloanserae</taxon>
        <taxon>Galliformes</taxon>
        <taxon>Odontophoridae</taxon>
        <taxon>Callipepla</taxon>
    </lineage>
</organism>
<dbReference type="InterPro" id="IPR016090">
    <property type="entry name" value="PLA2-like_dom"/>
</dbReference>
<protein>
    <recommendedName>
        <fullName evidence="2">Phospholipase A2-like central domain-containing protein</fullName>
    </recommendedName>
</protein>
<evidence type="ECO:0000256" key="1">
    <source>
        <dbReference type="SAM" id="MobiDB-lite"/>
    </source>
</evidence>
<dbReference type="GO" id="GO:0050482">
    <property type="term" value="P:arachidonate secretion"/>
    <property type="evidence" value="ECO:0007669"/>
    <property type="project" value="InterPro"/>
</dbReference>
<dbReference type="AlphaFoldDB" id="A0A226NEZ0"/>
<dbReference type="Proteomes" id="UP000198323">
    <property type="component" value="Unassembled WGS sequence"/>
</dbReference>
<dbReference type="GO" id="GO:0006644">
    <property type="term" value="P:phospholipid metabolic process"/>
    <property type="evidence" value="ECO:0007669"/>
    <property type="project" value="InterPro"/>
</dbReference>